<sequence>MPIKTIASSKRARITDPSSLETDPHIPSFPVPITHKSNKAWFETRKKTRIELEQTIDPTLDNQLEISNLFTTLWSSRTISKSGIYYSLLVKEFYTNITQKNNKDLINIKTTVKGVNITLDRTLHAHIASIHNTSLEITFGSTSRIIFGNKAWEYSEEQVTATSSDIINGDTISQSDFEYNETKRRWIARSGLSRQRTFVIHVQNQPDALGKVLINEE</sequence>
<organism evidence="1 2">
    <name type="scientific">Catharanthus roseus</name>
    <name type="common">Madagascar periwinkle</name>
    <name type="synonym">Vinca rosea</name>
    <dbReference type="NCBI Taxonomy" id="4058"/>
    <lineage>
        <taxon>Eukaryota</taxon>
        <taxon>Viridiplantae</taxon>
        <taxon>Streptophyta</taxon>
        <taxon>Embryophyta</taxon>
        <taxon>Tracheophyta</taxon>
        <taxon>Spermatophyta</taxon>
        <taxon>Magnoliopsida</taxon>
        <taxon>eudicotyledons</taxon>
        <taxon>Gunneridae</taxon>
        <taxon>Pentapetalae</taxon>
        <taxon>asterids</taxon>
        <taxon>lamiids</taxon>
        <taxon>Gentianales</taxon>
        <taxon>Apocynaceae</taxon>
        <taxon>Rauvolfioideae</taxon>
        <taxon>Vinceae</taxon>
        <taxon>Catharanthinae</taxon>
        <taxon>Catharanthus</taxon>
    </lineage>
</organism>
<gene>
    <name evidence="1" type="ORF">M9H77_31208</name>
</gene>
<evidence type="ECO:0000313" key="2">
    <source>
        <dbReference type="Proteomes" id="UP001060085"/>
    </source>
</evidence>
<protein>
    <submittedName>
        <fullName evidence="1">Uncharacterized protein</fullName>
    </submittedName>
</protein>
<evidence type="ECO:0000313" key="1">
    <source>
        <dbReference type="EMBL" id="KAI5654021.1"/>
    </source>
</evidence>
<dbReference type="EMBL" id="CM044707">
    <property type="protein sequence ID" value="KAI5654021.1"/>
    <property type="molecule type" value="Genomic_DNA"/>
</dbReference>
<keyword evidence="2" id="KW-1185">Reference proteome</keyword>
<dbReference type="Proteomes" id="UP001060085">
    <property type="component" value="Linkage Group LG07"/>
</dbReference>
<reference evidence="2" key="1">
    <citation type="journal article" date="2023" name="Nat. Plants">
        <title>Single-cell RNA sequencing provides a high-resolution roadmap for understanding the multicellular compartmentation of specialized metabolism.</title>
        <authorList>
            <person name="Sun S."/>
            <person name="Shen X."/>
            <person name="Li Y."/>
            <person name="Li Y."/>
            <person name="Wang S."/>
            <person name="Li R."/>
            <person name="Zhang H."/>
            <person name="Shen G."/>
            <person name="Guo B."/>
            <person name="Wei J."/>
            <person name="Xu J."/>
            <person name="St-Pierre B."/>
            <person name="Chen S."/>
            <person name="Sun C."/>
        </authorList>
    </citation>
    <scope>NUCLEOTIDE SEQUENCE [LARGE SCALE GENOMIC DNA]</scope>
</reference>
<accession>A0ACC0A0D8</accession>
<proteinExistence type="predicted"/>
<name>A0ACC0A0D8_CATRO</name>
<comment type="caution">
    <text evidence="1">The sequence shown here is derived from an EMBL/GenBank/DDBJ whole genome shotgun (WGS) entry which is preliminary data.</text>
</comment>